<organism evidence="13 14">
    <name type="scientific">Kalanchoe fedtschenkoi</name>
    <name type="common">Lavender scallops</name>
    <name type="synonym">South American air plant</name>
    <dbReference type="NCBI Taxonomy" id="63787"/>
    <lineage>
        <taxon>Eukaryota</taxon>
        <taxon>Viridiplantae</taxon>
        <taxon>Streptophyta</taxon>
        <taxon>Embryophyta</taxon>
        <taxon>Tracheophyta</taxon>
        <taxon>Spermatophyta</taxon>
        <taxon>Magnoliopsida</taxon>
        <taxon>eudicotyledons</taxon>
        <taxon>Gunneridae</taxon>
        <taxon>Pentapetalae</taxon>
        <taxon>Saxifragales</taxon>
        <taxon>Crassulaceae</taxon>
        <taxon>Kalanchoe</taxon>
    </lineage>
</organism>
<proteinExistence type="inferred from homology"/>
<dbReference type="PANTHER" id="PTHR24282">
    <property type="entry name" value="CYTOCHROME P450 FAMILY MEMBER"/>
    <property type="match status" value="1"/>
</dbReference>
<dbReference type="GO" id="GO:0020037">
    <property type="term" value="F:heme binding"/>
    <property type="evidence" value="ECO:0007669"/>
    <property type="project" value="InterPro"/>
</dbReference>
<keyword evidence="3 11" id="KW-0349">Heme</keyword>
<evidence type="ECO:0000256" key="1">
    <source>
        <dbReference type="ARBA" id="ARBA00004370"/>
    </source>
</evidence>
<keyword evidence="10" id="KW-0472">Membrane</keyword>
<evidence type="ECO:0000313" key="14">
    <source>
        <dbReference type="Proteomes" id="UP000594263"/>
    </source>
</evidence>
<comment type="cofactor">
    <cofactor evidence="11">
        <name>heme</name>
        <dbReference type="ChEBI" id="CHEBI:30413"/>
    </cofactor>
</comment>
<dbReference type="EnsemblPlants" id="Kaladp0011s0539.1.v1.1">
    <property type="protein sequence ID" value="Kaladp0011s0539.1.v1.1"/>
    <property type="gene ID" value="Kaladp0011s0539.v1.1"/>
</dbReference>
<reference evidence="13" key="1">
    <citation type="submission" date="2021-01" db="UniProtKB">
        <authorList>
            <consortium name="EnsemblPlants"/>
        </authorList>
    </citation>
    <scope>IDENTIFICATION</scope>
</reference>
<evidence type="ECO:0000256" key="2">
    <source>
        <dbReference type="ARBA" id="ARBA00010617"/>
    </source>
</evidence>
<keyword evidence="8 11" id="KW-0408">Iron</keyword>
<dbReference type="OMA" id="ICMGRIP"/>
<dbReference type="SUPFAM" id="SSF48264">
    <property type="entry name" value="Cytochrome P450"/>
    <property type="match status" value="1"/>
</dbReference>
<evidence type="ECO:0008006" key="15">
    <source>
        <dbReference type="Google" id="ProtNLM"/>
    </source>
</evidence>
<feature type="binding site" description="axial binding residue" evidence="11">
    <location>
        <position position="469"/>
    </location>
    <ligand>
        <name>heme</name>
        <dbReference type="ChEBI" id="CHEBI:30413"/>
    </ligand>
    <ligandPart>
        <name>Fe</name>
        <dbReference type="ChEBI" id="CHEBI:18248"/>
    </ligandPart>
</feature>
<dbReference type="InterPro" id="IPR002401">
    <property type="entry name" value="Cyt_P450_E_grp-I"/>
</dbReference>
<keyword evidence="14" id="KW-1185">Reference proteome</keyword>
<keyword evidence="4" id="KW-0812">Transmembrane</keyword>
<dbReference type="GO" id="GO:0016020">
    <property type="term" value="C:membrane"/>
    <property type="evidence" value="ECO:0007669"/>
    <property type="project" value="UniProtKB-SubCell"/>
</dbReference>
<keyword evidence="7 12" id="KW-0560">Oxidoreductase</keyword>
<name>A0A7N0RHE3_KALFE</name>
<keyword evidence="6" id="KW-1133">Transmembrane helix</keyword>
<evidence type="ECO:0000256" key="4">
    <source>
        <dbReference type="ARBA" id="ARBA00022692"/>
    </source>
</evidence>
<evidence type="ECO:0000256" key="12">
    <source>
        <dbReference type="RuleBase" id="RU000461"/>
    </source>
</evidence>
<dbReference type="PRINTS" id="PR00385">
    <property type="entry name" value="P450"/>
</dbReference>
<evidence type="ECO:0000256" key="8">
    <source>
        <dbReference type="ARBA" id="ARBA00023004"/>
    </source>
</evidence>
<dbReference type="Gramene" id="Kaladp0011s0539.1.v1.1">
    <property type="protein sequence ID" value="Kaladp0011s0539.1.v1.1"/>
    <property type="gene ID" value="Kaladp0011s0539.v1.1"/>
</dbReference>
<evidence type="ECO:0000256" key="10">
    <source>
        <dbReference type="ARBA" id="ARBA00023136"/>
    </source>
</evidence>
<dbReference type="Gene3D" id="1.10.630.10">
    <property type="entry name" value="Cytochrome P450"/>
    <property type="match status" value="1"/>
</dbReference>
<dbReference type="InterPro" id="IPR017972">
    <property type="entry name" value="Cyt_P450_CS"/>
</dbReference>
<evidence type="ECO:0000256" key="3">
    <source>
        <dbReference type="ARBA" id="ARBA00022617"/>
    </source>
</evidence>
<dbReference type="GO" id="GO:0016705">
    <property type="term" value="F:oxidoreductase activity, acting on paired donors, with incorporation or reduction of molecular oxygen"/>
    <property type="evidence" value="ECO:0007669"/>
    <property type="project" value="InterPro"/>
</dbReference>
<comment type="similarity">
    <text evidence="2 12">Belongs to the cytochrome P450 family.</text>
</comment>
<dbReference type="InterPro" id="IPR001128">
    <property type="entry name" value="Cyt_P450"/>
</dbReference>
<dbReference type="PRINTS" id="PR00463">
    <property type="entry name" value="EP450I"/>
</dbReference>
<dbReference type="GO" id="GO:0004497">
    <property type="term" value="F:monooxygenase activity"/>
    <property type="evidence" value="ECO:0007669"/>
    <property type="project" value="UniProtKB-KW"/>
</dbReference>
<dbReference type="InterPro" id="IPR050665">
    <property type="entry name" value="Cytochrome_P450_Monooxygen"/>
</dbReference>
<keyword evidence="9 12" id="KW-0503">Monooxygenase</keyword>
<evidence type="ECO:0000256" key="7">
    <source>
        <dbReference type="ARBA" id="ARBA00023002"/>
    </source>
</evidence>
<dbReference type="Proteomes" id="UP000594263">
    <property type="component" value="Unplaced"/>
</dbReference>
<dbReference type="GO" id="GO:0005506">
    <property type="term" value="F:iron ion binding"/>
    <property type="evidence" value="ECO:0007669"/>
    <property type="project" value="InterPro"/>
</dbReference>
<protein>
    <recommendedName>
        <fullName evidence="15">Cytochrome P450</fullName>
    </recommendedName>
</protein>
<keyword evidence="5 11" id="KW-0479">Metal-binding</keyword>
<evidence type="ECO:0000313" key="13">
    <source>
        <dbReference type="EnsemblPlants" id="Kaladp0011s0539.1.v1.1"/>
    </source>
</evidence>
<dbReference type="AlphaFoldDB" id="A0A7N0RHE3"/>
<accession>A0A7N0RHE3</accession>
<evidence type="ECO:0000256" key="11">
    <source>
        <dbReference type="PIRSR" id="PIRSR602401-1"/>
    </source>
</evidence>
<evidence type="ECO:0000256" key="5">
    <source>
        <dbReference type="ARBA" id="ARBA00022723"/>
    </source>
</evidence>
<evidence type="ECO:0000256" key="6">
    <source>
        <dbReference type="ARBA" id="ARBA00022989"/>
    </source>
</evidence>
<comment type="subcellular location">
    <subcellularLocation>
        <location evidence="1">Membrane</location>
    </subcellularLocation>
</comment>
<evidence type="ECO:0000256" key="9">
    <source>
        <dbReference type="ARBA" id="ARBA00023033"/>
    </source>
</evidence>
<dbReference type="PROSITE" id="PS00086">
    <property type="entry name" value="CYTOCHROME_P450"/>
    <property type="match status" value="1"/>
</dbReference>
<sequence>MEAWRLFTTLSLVCIFTLLIRLYNALVREPKRLRASLSRQGVRGPPPTLLLGNILQIKKAREANKQANPAEATNPSHEESTKLSHKGVAALFAFLEQWRQQFGDVFMFALGNSQILCIVQPDLVKEITTCTTLDLGKPSHQQQDLGPLLGQGILTSNGSTWAHQRKILAPELYMDKVKGMMSLIVDSTNSVVRSWSSAVDAAEGGVADINIDEYMRSFSGDVISRACFGSNYAEGEEIFLKLTALQEDMSKKGLSTGIPGMRHIPTKSNLKAWALEKEIRNLILQVAQERKQGRYEKDLLQMVLEGAQSGHFSQQETDRFIVDNCKNIYLAGYETTAVAATWCLMLLASDHEWQDRVRAEVMETFKGGVPDFDMLRKLKQMSMVIHEALRLYPPVPIVSRQALEELKFGSITVPKNVNVWTVVTAIHTDPEVWGPDAYEFNPSRFENGISGACKHPHFYMPFGVGPRMCLGQNLAMVELKILISLLVSNFSFAISPSYIHSPALRLVIEPEHEVQLLIKKL</sequence>
<dbReference type="PANTHER" id="PTHR24282:SF196">
    <property type="entry name" value="CYTOCHROME P450 714C2"/>
    <property type="match status" value="1"/>
</dbReference>
<dbReference type="Pfam" id="PF00067">
    <property type="entry name" value="p450"/>
    <property type="match status" value="1"/>
</dbReference>
<dbReference type="InterPro" id="IPR036396">
    <property type="entry name" value="Cyt_P450_sf"/>
</dbReference>